<name>A0ABU5BJU1_9PSED</name>
<gene>
    <name evidence="1" type="ORF">QMK45_11900</name>
</gene>
<keyword evidence="2" id="KW-1185">Reference proteome</keyword>
<sequence>METSLETVALFSLKLAYEEEGLSPNLRDDMVMGDYQKDIFELLVRRGDVETIQFKMNECMGLAMDALGGVEKPLGRELHKLSAEFSEARSLEQLDQPLLALKGYCSWTATHKRS</sequence>
<organism evidence="1 2">
    <name type="scientific">Pseudomonas zeae</name>
    <dbReference type="NCBI Taxonomy" id="2745510"/>
    <lineage>
        <taxon>Bacteria</taxon>
        <taxon>Pseudomonadati</taxon>
        <taxon>Pseudomonadota</taxon>
        <taxon>Gammaproteobacteria</taxon>
        <taxon>Pseudomonadales</taxon>
        <taxon>Pseudomonadaceae</taxon>
        <taxon>Pseudomonas</taxon>
    </lineage>
</organism>
<dbReference type="Proteomes" id="UP001287024">
    <property type="component" value="Unassembled WGS sequence"/>
</dbReference>
<proteinExistence type="predicted"/>
<dbReference type="EMBL" id="JASFAG010000001">
    <property type="protein sequence ID" value="MDX9676628.1"/>
    <property type="molecule type" value="Genomic_DNA"/>
</dbReference>
<comment type="caution">
    <text evidence="1">The sequence shown here is derived from an EMBL/GenBank/DDBJ whole genome shotgun (WGS) entry which is preliminary data.</text>
</comment>
<dbReference type="RefSeq" id="WP_320336370.1">
    <property type="nucleotide sequence ID" value="NZ_JASFAG010000001.1"/>
</dbReference>
<evidence type="ECO:0000313" key="2">
    <source>
        <dbReference type="Proteomes" id="UP001287024"/>
    </source>
</evidence>
<accession>A0ABU5BJU1</accession>
<protein>
    <submittedName>
        <fullName evidence="1">Uncharacterized protein</fullName>
    </submittedName>
</protein>
<evidence type="ECO:0000313" key="1">
    <source>
        <dbReference type="EMBL" id="MDX9676628.1"/>
    </source>
</evidence>
<reference evidence="1 2" key="1">
    <citation type="submission" date="2023-05" db="EMBL/GenBank/DDBJ databases">
        <title>Siderophore-mediated competition between Bacillus subtilis and Pseudomonas marginalis.</title>
        <authorList>
            <person name="Lyng M."/>
            <person name="Joergensen J.P.B."/>
            <person name="Schostag M.D."/>
            <person name="Jarmusch S.A."/>
            <person name="Aguilar D.K.C."/>
            <person name="Andrade C.N.L."/>
            <person name="Kovacs A.T."/>
        </authorList>
    </citation>
    <scope>NUCLEOTIDE SEQUENCE [LARGE SCALE GENOMIC DNA]</scope>
    <source>
        <strain evidence="1 2">P8_72</strain>
    </source>
</reference>